<evidence type="ECO:0000256" key="4">
    <source>
        <dbReference type="ARBA" id="ARBA00022806"/>
    </source>
</evidence>
<comment type="caution">
    <text evidence="11">The sequence shown here is derived from an EMBL/GenBank/DDBJ whole genome shotgun (WGS) entry which is preliminary data.</text>
</comment>
<reference evidence="11 12" key="1">
    <citation type="journal article" date="2015" name="Nature">
        <title>rRNA introns, odd ribosomes, and small enigmatic genomes across a large radiation of phyla.</title>
        <authorList>
            <person name="Brown C.T."/>
            <person name="Hug L.A."/>
            <person name="Thomas B.C."/>
            <person name="Sharon I."/>
            <person name="Castelle C.J."/>
            <person name="Singh A."/>
            <person name="Wilkins M.J."/>
            <person name="Williams K.H."/>
            <person name="Banfield J.F."/>
        </authorList>
    </citation>
    <scope>NUCLEOTIDE SEQUENCE [LARGE SCALE GENOMIC DNA]</scope>
</reference>
<dbReference type="Pfam" id="PF00270">
    <property type="entry name" value="DEAD"/>
    <property type="match status" value="1"/>
</dbReference>
<keyword evidence="6" id="KW-0238">DNA-binding</keyword>
<dbReference type="Proteomes" id="UP000033995">
    <property type="component" value="Unassembled WGS sequence"/>
</dbReference>
<keyword evidence="3" id="KW-0378">Hydrolase</keyword>
<evidence type="ECO:0000259" key="10">
    <source>
        <dbReference type="PROSITE" id="PS51194"/>
    </source>
</evidence>
<dbReference type="InterPro" id="IPR033454">
    <property type="entry name" value="RecG_wedge"/>
</dbReference>
<keyword evidence="5" id="KW-0067">ATP-binding</keyword>
<name>A0A0G0CA54_9BACT</name>
<evidence type="ECO:0000313" key="12">
    <source>
        <dbReference type="Proteomes" id="UP000033995"/>
    </source>
</evidence>
<dbReference type="PROSITE" id="PS51192">
    <property type="entry name" value="HELICASE_ATP_BIND_1"/>
    <property type="match status" value="1"/>
</dbReference>
<keyword evidence="1" id="KW-0547">Nucleotide-binding</keyword>
<feature type="domain" description="Helicase C-terminal" evidence="10">
    <location>
        <begin position="437"/>
        <end position="600"/>
    </location>
</feature>
<dbReference type="PROSITE" id="PS51194">
    <property type="entry name" value="HELICASE_CTER"/>
    <property type="match status" value="1"/>
</dbReference>
<dbReference type="EMBL" id="LBOZ01000002">
    <property type="protein sequence ID" value="KKP48075.1"/>
    <property type="molecule type" value="Genomic_DNA"/>
</dbReference>
<dbReference type="PATRIC" id="fig|1618561.3.peg.354"/>
<dbReference type="GO" id="GO:0016787">
    <property type="term" value="F:hydrolase activity"/>
    <property type="evidence" value="ECO:0007669"/>
    <property type="project" value="UniProtKB-KW"/>
</dbReference>
<dbReference type="InterPro" id="IPR027417">
    <property type="entry name" value="P-loop_NTPase"/>
</dbReference>
<accession>A0A0G0CA54</accession>
<dbReference type="NCBIfam" id="NF008165">
    <property type="entry name" value="PRK10917.1-3"/>
    <property type="match status" value="1"/>
</dbReference>
<dbReference type="InterPro" id="IPR012340">
    <property type="entry name" value="NA-bd_OB-fold"/>
</dbReference>
<evidence type="ECO:0000256" key="8">
    <source>
        <dbReference type="ARBA" id="ARBA00049819"/>
    </source>
</evidence>
<dbReference type="NCBIfam" id="NF008168">
    <property type="entry name" value="PRK10917.2-2"/>
    <property type="match status" value="1"/>
</dbReference>
<evidence type="ECO:0000256" key="3">
    <source>
        <dbReference type="ARBA" id="ARBA00022801"/>
    </source>
</evidence>
<evidence type="ECO:0000256" key="2">
    <source>
        <dbReference type="ARBA" id="ARBA00022763"/>
    </source>
</evidence>
<dbReference type="AlphaFoldDB" id="A0A0G0CA54"/>
<gene>
    <name evidence="11" type="ORF">UR38_C0002G0178</name>
</gene>
<evidence type="ECO:0000256" key="6">
    <source>
        <dbReference type="ARBA" id="ARBA00023125"/>
    </source>
</evidence>
<keyword evidence="2" id="KW-0227">DNA damage</keyword>
<dbReference type="GO" id="GO:0003678">
    <property type="term" value="F:DNA helicase activity"/>
    <property type="evidence" value="ECO:0007669"/>
    <property type="project" value="TreeGrafter"/>
</dbReference>
<keyword evidence="4 11" id="KW-0347">Helicase</keyword>
<dbReference type="GO" id="GO:0003677">
    <property type="term" value="F:DNA binding"/>
    <property type="evidence" value="ECO:0007669"/>
    <property type="project" value="UniProtKB-KW"/>
</dbReference>
<evidence type="ECO:0000256" key="7">
    <source>
        <dbReference type="ARBA" id="ARBA00023204"/>
    </source>
</evidence>
<dbReference type="Pfam" id="PF17191">
    <property type="entry name" value="RecG_wedge"/>
    <property type="match status" value="1"/>
</dbReference>
<dbReference type="PANTHER" id="PTHR47964">
    <property type="entry name" value="ATP-DEPENDENT DNA HELICASE HOMOLOG RECG, CHLOROPLASTIC"/>
    <property type="match status" value="1"/>
</dbReference>
<dbReference type="Pfam" id="PF19833">
    <property type="entry name" value="RecG_dom3_C"/>
    <property type="match status" value="1"/>
</dbReference>
<dbReference type="InterPro" id="IPR014001">
    <property type="entry name" value="Helicase_ATP-bd"/>
</dbReference>
<proteinExistence type="predicted"/>
<dbReference type="PANTHER" id="PTHR47964:SF1">
    <property type="entry name" value="ATP-DEPENDENT DNA HELICASE HOMOLOG RECG, CHLOROPLASTIC"/>
    <property type="match status" value="1"/>
</dbReference>
<sequence length="639" mass="72767">MNLTDSVSTLPFVGPSFEKKLKRLEIITISDLLHHIPNRYLDFSKFTKIKDIKPDELISVFGEITSIKNQPTKSGKLMQMGTLEDDTGRINIIWFNQFYLARMLIPGTKVIISGKASWFNRKIAFFSPQYEKMDYEHESVHTGKIIGVYPQTAGLTNKWLKARIKYALDRIEIFEFLKDKHGLLDFDDAIHKIHFPRDSEEAEEAKKRLAFNEFYNLLISAKERKNKLLKKKSIKLEIDNKPVNEFIESLPFKLTSSQKKVVTEIFKELRKDTPMNRLLQGDVGSGKTVVAVIASFVTFLNGYQTILLAPTQILANQHYETYKKLFEKLTIRIALITGSSVKKELGKTDIYIGTHALINKIKEFTNVGLAIIDEQHKFGVKQIDFLKNKNPNRLTMTATPIPRTIAQTLFSDMDLSILDEIPENRPKIKTWLVPNEKREKAYEWISEQMIQHGSQCFIICPLVEESDTETLKNVRSVKKEFGSLKLKFKSLKLGLLHGKLKEKEKNQILSDFKNQKIDILVSTPVVEVGIDVPNATIMLIEGADRFGLAQLHQLRGRVGRGDKESYCLLFTENESGKAIHRLTTLTKTSSGFELAELDFKLRGAGDVLGIKQSGFGNLKIADWSDTKLIKLATEAVNNV</sequence>
<organism evidence="11 12">
    <name type="scientific">Candidatus Woesebacteria bacterium GW2011_GWA2_33_28</name>
    <dbReference type="NCBI Taxonomy" id="1618561"/>
    <lineage>
        <taxon>Bacteria</taxon>
        <taxon>Candidatus Woeseibacteriota</taxon>
    </lineage>
</organism>
<dbReference type="SMART" id="SM00490">
    <property type="entry name" value="HELICc"/>
    <property type="match status" value="1"/>
</dbReference>
<dbReference type="Pfam" id="PF00271">
    <property type="entry name" value="Helicase_C"/>
    <property type="match status" value="1"/>
</dbReference>
<dbReference type="InterPro" id="IPR045562">
    <property type="entry name" value="RecG_dom3_C"/>
</dbReference>
<dbReference type="InterPro" id="IPR047112">
    <property type="entry name" value="RecG/Mfd"/>
</dbReference>
<feature type="domain" description="Helicase ATP-binding" evidence="9">
    <location>
        <begin position="268"/>
        <end position="418"/>
    </location>
</feature>
<evidence type="ECO:0000313" key="11">
    <source>
        <dbReference type="EMBL" id="KKP48075.1"/>
    </source>
</evidence>
<dbReference type="SUPFAM" id="SSF50249">
    <property type="entry name" value="Nucleic acid-binding proteins"/>
    <property type="match status" value="1"/>
</dbReference>
<evidence type="ECO:0000256" key="1">
    <source>
        <dbReference type="ARBA" id="ARBA00022741"/>
    </source>
</evidence>
<dbReference type="GO" id="GO:0005524">
    <property type="term" value="F:ATP binding"/>
    <property type="evidence" value="ECO:0007669"/>
    <property type="project" value="UniProtKB-KW"/>
</dbReference>
<dbReference type="InterPro" id="IPR001650">
    <property type="entry name" value="Helicase_C-like"/>
</dbReference>
<dbReference type="SMART" id="SM00487">
    <property type="entry name" value="DEXDc"/>
    <property type="match status" value="1"/>
</dbReference>
<dbReference type="Gene3D" id="2.40.50.140">
    <property type="entry name" value="Nucleic acid-binding proteins"/>
    <property type="match status" value="1"/>
</dbReference>
<dbReference type="InterPro" id="IPR011545">
    <property type="entry name" value="DEAD/DEAH_box_helicase_dom"/>
</dbReference>
<evidence type="ECO:0000259" key="9">
    <source>
        <dbReference type="PROSITE" id="PS51192"/>
    </source>
</evidence>
<dbReference type="CDD" id="cd04488">
    <property type="entry name" value="RecG_wedge_OBF"/>
    <property type="match status" value="1"/>
</dbReference>
<keyword evidence="7" id="KW-0234">DNA repair</keyword>
<dbReference type="GO" id="GO:0006281">
    <property type="term" value="P:DNA repair"/>
    <property type="evidence" value="ECO:0007669"/>
    <property type="project" value="UniProtKB-KW"/>
</dbReference>
<dbReference type="SUPFAM" id="SSF52540">
    <property type="entry name" value="P-loop containing nucleoside triphosphate hydrolases"/>
    <property type="match status" value="2"/>
</dbReference>
<evidence type="ECO:0000256" key="5">
    <source>
        <dbReference type="ARBA" id="ARBA00022840"/>
    </source>
</evidence>
<dbReference type="Gene3D" id="3.40.50.300">
    <property type="entry name" value="P-loop containing nucleotide triphosphate hydrolases"/>
    <property type="match status" value="2"/>
</dbReference>
<protein>
    <recommendedName>
        <fullName evidence="8">Probable DNA 3'-5' helicase RecG</fullName>
    </recommendedName>
</protein>